<feature type="transmembrane region" description="Helical" evidence="2">
    <location>
        <begin position="522"/>
        <end position="543"/>
    </location>
</feature>
<keyword evidence="4" id="KW-1185">Reference proteome</keyword>
<dbReference type="PANTHER" id="PTHR35043">
    <property type="entry name" value="TRANSCRIPTION FACTOR DOMAIN-CONTAINING PROTEIN"/>
    <property type="match status" value="1"/>
</dbReference>
<proteinExistence type="predicted"/>
<evidence type="ECO:0000256" key="1">
    <source>
        <dbReference type="SAM" id="MobiDB-lite"/>
    </source>
</evidence>
<keyword evidence="2" id="KW-0472">Membrane</keyword>
<keyword evidence="2" id="KW-0812">Transmembrane</keyword>
<sequence length="569" mass="65217">MRLLFFASFYLFPWTSAPNFRGTWDLLVSCVLTLTICVWSALHLNVPTANSTLKQRNLRRTKWIFLGIFAPELVVSTAFAQYLTASWLQREILKDVSYRKVEYQEWSITQCYFAVMGGITIQAGEGFDSSPRLSLTPEGVRLLSFLGRLPHVPESQVRDKSKADGLAKSIVCLQAGWMILQIIGRLIAHLPVTLLEINTIGHVLCALVLYLLWWSKPLEVKDPTLIPREEWMDPFLALMWMCSPISGTDDGITEMRCMSYTPPSQRRTASVPTIRVDEESSENGEELRPHETHFSIGSTAARDPRKFLGPLGDFRVGSHERPPSPSPFDHHVSYMIKERELSTAPEHEIFFQLQEPHHPLQHSRKYCRRAFEDCKMHDSLTQFAIQRWRLACILMDDLWNQCQNRPSYMDFYFTTSSLGLFVGETTYINTHIPNFMGLSYLGQVNVHRDRLKSALSFAAAAYGALHIAAWNEYFPTQAERILWIASSMAIGSSGIFLWLYFLARQSIESLDTFANRLRTNKILSFLGRGILTLFILARVYLVVEAFVSLRRVPKSVYQTPEWSDFLPHL</sequence>
<organism evidence="3 4">
    <name type="scientific">Zopfia rhizophila CBS 207.26</name>
    <dbReference type="NCBI Taxonomy" id="1314779"/>
    <lineage>
        <taxon>Eukaryota</taxon>
        <taxon>Fungi</taxon>
        <taxon>Dikarya</taxon>
        <taxon>Ascomycota</taxon>
        <taxon>Pezizomycotina</taxon>
        <taxon>Dothideomycetes</taxon>
        <taxon>Dothideomycetes incertae sedis</taxon>
        <taxon>Zopfiaceae</taxon>
        <taxon>Zopfia</taxon>
    </lineage>
</organism>
<protein>
    <submittedName>
        <fullName evidence="3">Uncharacterized protein</fullName>
    </submittedName>
</protein>
<feature type="transmembrane region" description="Helical" evidence="2">
    <location>
        <begin position="481"/>
        <end position="501"/>
    </location>
</feature>
<dbReference type="OrthoDB" id="3061561at2759"/>
<keyword evidence="2" id="KW-1133">Transmembrane helix</keyword>
<dbReference type="EMBL" id="ML994761">
    <property type="protein sequence ID" value="KAF2174901.1"/>
    <property type="molecule type" value="Genomic_DNA"/>
</dbReference>
<name>A0A6A6D665_9PEZI</name>
<feature type="transmembrane region" description="Helical" evidence="2">
    <location>
        <begin position="451"/>
        <end position="469"/>
    </location>
</feature>
<evidence type="ECO:0000256" key="2">
    <source>
        <dbReference type="SAM" id="Phobius"/>
    </source>
</evidence>
<evidence type="ECO:0000313" key="4">
    <source>
        <dbReference type="Proteomes" id="UP000800200"/>
    </source>
</evidence>
<gene>
    <name evidence="3" type="ORF">K469DRAFT_724937</name>
</gene>
<feature type="region of interest" description="Disordered" evidence="1">
    <location>
        <begin position="263"/>
        <end position="291"/>
    </location>
</feature>
<accession>A0A6A6D665</accession>
<dbReference type="Proteomes" id="UP000800200">
    <property type="component" value="Unassembled WGS sequence"/>
</dbReference>
<feature type="transmembrane region" description="Helical" evidence="2">
    <location>
        <begin position="194"/>
        <end position="213"/>
    </location>
</feature>
<feature type="transmembrane region" description="Helical" evidence="2">
    <location>
        <begin position="23"/>
        <end position="42"/>
    </location>
</feature>
<feature type="transmembrane region" description="Helical" evidence="2">
    <location>
        <begin position="63"/>
        <end position="83"/>
    </location>
</feature>
<reference evidence="3" key="1">
    <citation type="journal article" date="2020" name="Stud. Mycol.">
        <title>101 Dothideomycetes genomes: a test case for predicting lifestyles and emergence of pathogens.</title>
        <authorList>
            <person name="Haridas S."/>
            <person name="Albert R."/>
            <person name="Binder M."/>
            <person name="Bloem J."/>
            <person name="Labutti K."/>
            <person name="Salamov A."/>
            <person name="Andreopoulos B."/>
            <person name="Baker S."/>
            <person name="Barry K."/>
            <person name="Bills G."/>
            <person name="Bluhm B."/>
            <person name="Cannon C."/>
            <person name="Castanera R."/>
            <person name="Culley D."/>
            <person name="Daum C."/>
            <person name="Ezra D."/>
            <person name="Gonzalez J."/>
            <person name="Henrissat B."/>
            <person name="Kuo A."/>
            <person name="Liang C."/>
            <person name="Lipzen A."/>
            <person name="Lutzoni F."/>
            <person name="Magnuson J."/>
            <person name="Mondo S."/>
            <person name="Nolan M."/>
            <person name="Ohm R."/>
            <person name="Pangilinan J."/>
            <person name="Park H.-J."/>
            <person name="Ramirez L."/>
            <person name="Alfaro M."/>
            <person name="Sun H."/>
            <person name="Tritt A."/>
            <person name="Yoshinaga Y."/>
            <person name="Zwiers L.-H."/>
            <person name="Turgeon B."/>
            <person name="Goodwin S."/>
            <person name="Spatafora J."/>
            <person name="Crous P."/>
            <person name="Grigoriev I."/>
        </authorList>
    </citation>
    <scope>NUCLEOTIDE SEQUENCE</scope>
    <source>
        <strain evidence="3">CBS 207.26</strain>
    </source>
</reference>
<evidence type="ECO:0000313" key="3">
    <source>
        <dbReference type="EMBL" id="KAF2174901.1"/>
    </source>
</evidence>
<dbReference type="AlphaFoldDB" id="A0A6A6D665"/>
<dbReference type="PANTHER" id="PTHR35043:SF7">
    <property type="entry name" value="TRANSCRIPTION FACTOR DOMAIN-CONTAINING PROTEIN"/>
    <property type="match status" value="1"/>
</dbReference>